<dbReference type="STRING" id="1298598.JCM21714_1377"/>
<accession>W4VHZ6</accession>
<dbReference type="RefSeq" id="WP_035722328.1">
    <property type="nucleotide sequence ID" value="NZ_BAVS01000004.1"/>
</dbReference>
<dbReference type="Proteomes" id="UP000019102">
    <property type="component" value="Unassembled WGS sequence"/>
</dbReference>
<dbReference type="EMBL" id="BAVS01000004">
    <property type="protein sequence ID" value="GAE92384.1"/>
    <property type="molecule type" value="Genomic_DNA"/>
</dbReference>
<dbReference type="AlphaFoldDB" id="W4VHZ6"/>
<proteinExistence type="predicted"/>
<dbReference type="eggNOG" id="ENOG5032XQ3">
    <property type="taxonomic scope" value="Bacteria"/>
</dbReference>
<protein>
    <recommendedName>
        <fullName evidence="1">NERD domain-containing protein</fullName>
    </recommendedName>
</protein>
<evidence type="ECO:0000313" key="2">
    <source>
        <dbReference type="EMBL" id="GAE92384.1"/>
    </source>
</evidence>
<dbReference type="OrthoDB" id="569879at2"/>
<dbReference type="InterPro" id="IPR011528">
    <property type="entry name" value="NERD"/>
</dbReference>
<dbReference type="Pfam" id="PF08378">
    <property type="entry name" value="NERD"/>
    <property type="match status" value="1"/>
</dbReference>
<name>W4VHZ6_9BACI</name>
<reference evidence="2 3" key="1">
    <citation type="journal article" date="2014" name="Genome Announc.">
        <title>Draft Genome Sequence of the Boron-Tolerant and Moderately Halotolerant Bacterium Gracilibacillus boraciitolerans JCM 21714T.</title>
        <authorList>
            <person name="Ahmed I."/>
            <person name="Oshima K."/>
            <person name="Suda W."/>
            <person name="Kitamura K."/>
            <person name="Iida T."/>
            <person name="Ohmori Y."/>
            <person name="Fujiwara T."/>
            <person name="Hattori M."/>
            <person name="Ohkuma M."/>
        </authorList>
    </citation>
    <scope>NUCLEOTIDE SEQUENCE [LARGE SCALE GENOMIC DNA]</scope>
    <source>
        <strain evidence="2 3">JCM 21714</strain>
    </source>
</reference>
<feature type="domain" description="NERD" evidence="1">
    <location>
        <begin position="38"/>
        <end position="153"/>
    </location>
</feature>
<keyword evidence="3" id="KW-1185">Reference proteome</keyword>
<evidence type="ECO:0000313" key="3">
    <source>
        <dbReference type="Proteomes" id="UP000019102"/>
    </source>
</evidence>
<gene>
    <name evidence="2" type="ORF">JCM21714_1377</name>
</gene>
<sequence>MILKPPKKTEHLLQLEVMKERYLDIPPDTFDSFRRELSGYLGEKSVPYYVDLSDIDSHYDIYGLRLQHNDHYFQIDGLFLFPSFILITEIKHLKGKLFINESDQLIQLKDQEEKVYQHPLTQANLQKAQLQSLLTTLGYTNIPIHTLAIFTHNQAQLSFRHPDIITVQQFPFQLQKFVSSYSERIYEMDQLLHLSKKLIDLHQERRITFLEPTREILQNIRRGVYCPNCKPIVMHWTHGDLDLQ</sequence>
<evidence type="ECO:0000259" key="1">
    <source>
        <dbReference type="PROSITE" id="PS50965"/>
    </source>
</evidence>
<comment type="caution">
    <text evidence="2">The sequence shown here is derived from an EMBL/GenBank/DDBJ whole genome shotgun (WGS) entry which is preliminary data.</text>
</comment>
<dbReference type="PROSITE" id="PS50965">
    <property type="entry name" value="NERD"/>
    <property type="match status" value="1"/>
</dbReference>
<organism evidence="2 3">
    <name type="scientific">Gracilibacillus boraciitolerans JCM 21714</name>
    <dbReference type="NCBI Taxonomy" id="1298598"/>
    <lineage>
        <taxon>Bacteria</taxon>
        <taxon>Bacillati</taxon>
        <taxon>Bacillota</taxon>
        <taxon>Bacilli</taxon>
        <taxon>Bacillales</taxon>
        <taxon>Bacillaceae</taxon>
        <taxon>Gracilibacillus</taxon>
    </lineage>
</organism>